<proteinExistence type="predicted"/>
<sequence length="153" mass="17485">TKDLGHLKYFLGIEVAQSKEGIVIFQRKYALDILQETSMSNCRPVDSPMNPNMKLIVKQGKPYSDPERYRRLVVKESAKNQALPVLTKQKEAKGTKKINTDHIQNALNHKESNHSYPSTYRPTLPKVSVMYANAMMSTVDIDKLQARIFLVKH</sequence>
<feature type="non-terminal residue" evidence="2">
    <location>
        <position position="1"/>
    </location>
</feature>
<evidence type="ECO:0000313" key="2">
    <source>
        <dbReference type="EMBL" id="RDX69009.1"/>
    </source>
</evidence>
<evidence type="ECO:0000259" key="1">
    <source>
        <dbReference type="Pfam" id="PF07727"/>
    </source>
</evidence>
<dbReference type="AlphaFoldDB" id="A0A371ESU6"/>
<name>A0A371ESU6_MUCPR</name>
<reference evidence="2" key="1">
    <citation type="submission" date="2018-05" db="EMBL/GenBank/DDBJ databases">
        <title>Draft genome of Mucuna pruriens seed.</title>
        <authorList>
            <person name="Nnadi N.E."/>
            <person name="Vos R."/>
            <person name="Hasami M.H."/>
            <person name="Devisetty U.K."/>
            <person name="Aguiy J.C."/>
        </authorList>
    </citation>
    <scope>NUCLEOTIDE SEQUENCE [LARGE SCALE GENOMIC DNA]</scope>
    <source>
        <strain evidence="2">JCA_2017</strain>
    </source>
</reference>
<organism evidence="2 3">
    <name type="scientific">Mucuna pruriens</name>
    <name type="common">Velvet bean</name>
    <name type="synonym">Dolichos pruriens</name>
    <dbReference type="NCBI Taxonomy" id="157652"/>
    <lineage>
        <taxon>Eukaryota</taxon>
        <taxon>Viridiplantae</taxon>
        <taxon>Streptophyta</taxon>
        <taxon>Embryophyta</taxon>
        <taxon>Tracheophyta</taxon>
        <taxon>Spermatophyta</taxon>
        <taxon>Magnoliopsida</taxon>
        <taxon>eudicotyledons</taxon>
        <taxon>Gunneridae</taxon>
        <taxon>Pentapetalae</taxon>
        <taxon>rosids</taxon>
        <taxon>fabids</taxon>
        <taxon>Fabales</taxon>
        <taxon>Fabaceae</taxon>
        <taxon>Papilionoideae</taxon>
        <taxon>50 kb inversion clade</taxon>
        <taxon>NPAAA clade</taxon>
        <taxon>indigoferoid/millettioid clade</taxon>
        <taxon>Phaseoleae</taxon>
        <taxon>Mucuna</taxon>
    </lineage>
</organism>
<protein>
    <submittedName>
        <fullName evidence="2">Mitochondrial protein</fullName>
    </submittedName>
</protein>
<dbReference type="OrthoDB" id="1434533at2759"/>
<gene>
    <name evidence="2" type="ORF">CR513_51939</name>
</gene>
<feature type="domain" description="Reverse transcriptase Ty1/copia-type" evidence="1">
    <location>
        <begin position="2"/>
        <end position="50"/>
    </location>
</feature>
<keyword evidence="3" id="KW-1185">Reference proteome</keyword>
<comment type="caution">
    <text evidence="2">The sequence shown here is derived from an EMBL/GenBank/DDBJ whole genome shotgun (WGS) entry which is preliminary data.</text>
</comment>
<dbReference type="EMBL" id="QJKJ01012306">
    <property type="protein sequence ID" value="RDX69009.1"/>
    <property type="molecule type" value="Genomic_DNA"/>
</dbReference>
<evidence type="ECO:0000313" key="3">
    <source>
        <dbReference type="Proteomes" id="UP000257109"/>
    </source>
</evidence>
<accession>A0A371ESU6</accession>
<dbReference type="Pfam" id="PF07727">
    <property type="entry name" value="RVT_2"/>
    <property type="match status" value="1"/>
</dbReference>
<dbReference type="InterPro" id="IPR013103">
    <property type="entry name" value="RVT_2"/>
</dbReference>
<dbReference type="Proteomes" id="UP000257109">
    <property type="component" value="Unassembled WGS sequence"/>
</dbReference>